<feature type="transmembrane region" description="Helical" evidence="6">
    <location>
        <begin position="50"/>
        <end position="72"/>
    </location>
</feature>
<feature type="transmembrane region" description="Helical" evidence="6">
    <location>
        <begin position="376"/>
        <end position="395"/>
    </location>
</feature>
<keyword evidence="5 6" id="KW-0472">Membrane</keyword>
<dbReference type="InterPro" id="IPR036259">
    <property type="entry name" value="MFS_trans_sf"/>
</dbReference>
<keyword evidence="2" id="KW-0813">Transport</keyword>
<accession>A0A7W1XBE7</accession>
<dbReference type="SUPFAM" id="SSF103473">
    <property type="entry name" value="MFS general substrate transporter"/>
    <property type="match status" value="1"/>
</dbReference>
<feature type="transmembrane region" description="Helical" evidence="6">
    <location>
        <begin position="138"/>
        <end position="161"/>
    </location>
</feature>
<protein>
    <submittedName>
        <fullName evidence="8">MFS transporter</fullName>
    </submittedName>
</protein>
<evidence type="ECO:0000256" key="2">
    <source>
        <dbReference type="ARBA" id="ARBA00022448"/>
    </source>
</evidence>
<evidence type="ECO:0000256" key="4">
    <source>
        <dbReference type="ARBA" id="ARBA00022989"/>
    </source>
</evidence>
<feature type="transmembrane region" description="Helical" evidence="6">
    <location>
        <begin position="310"/>
        <end position="332"/>
    </location>
</feature>
<dbReference type="CDD" id="cd17339">
    <property type="entry name" value="MFS_NIMT_CynX_like"/>
    <property type="match status" value="1"/>
</dbReference>
<dbReference type="AlphaFoldDB" id="A0A7W1XBE7"/>
<keyword evidence="9" id="KW-1185">Reference proteome</keyword>
<reference evidence="8 9" key="1">
    <citation type="submission" date="2020-07" db="EMBL/GenBank/DDBJ databases">
        <authorList>
            <person name="Feng H."/>
        </authorList>
    </citation>
    <scope>NUCLEOTIDE SEQUENCE [LARGE SCALE GENOMIC DNA]</scope>
    <source>
        <strain evidence="9">s-11</strain>
    </source>
</reference>
<feature type="transmembrane region" description="Helical" evidence="6">
    <location>
        <begin position="105"/>
        <end position="126"/>
    </location>
</feature>
<dbReference type="Pfam" id="PF07690">
    <property type="entry name" value="MFS_1"/>
    <property type="match status" value="1"/>
</dbReference>
<dbReference type="PROSITE" id="PS50850">
    <property type="entry name" value="MFS"/>
    <property type="match status" value="1"/>
</dbReference>
<feature type="transmembrane region" description="Helical" evidence="6">
    <location>
        <begin position="79"/>
        <end position="99"/>
    </location>
</feature>
<feature type="transmembrane region" description="Helical" evidence="6">
    <location>
        <begin position="173"/>
        <end position="190"/>
    </location>
</feature>
<dbReference type="EMBL" id="JACEIP010000016">
    <property type="protein sequence ID" value="MBA4543472.1"/>
    <property type="molecule type" value="Genomic_DNA"/>
</dbReference>
<dbReference type="GO" id="GO:0022857">
    <property type="term" value="F:transmembrane transporter activity"/>
    <property type="evidence" value="ECO:0007669"/>
    <property type="project" value="InterPro"/>
</dbReference>
<keyword evidence="3 6" id="KW-0812">Transmembrane</keyword>
<dbReference type="PANTHER" id="PTHR23523:SF2">
    <property type="entry name" value="2-NITROIMIDAZOLE TRANSPORTER"/>
    <property type="match status" value="1"/>
</dbReference>
<feature type="domain" description="Major facilitator superfamily (MFS) profile" evidence="7">
    <location>
        <begin position="217"/>
        <end position="411"/>
    </location>
</feature>
<dbReference type="OrthoDB" id="9797740at2"/>
<feature type="transmembrane region" description="Helical" evidence="6">
    <location>
        <begin position="255"/>
        <end position="274"/>
    </location>
</feature>
<evidence type="ECO:0000256" key="6">
    <source>
        <dbReference type="SAM" id="Phobius"/>
    </source>
</evidence>
<evidence type="ECO:0000259" key="7">
    <source>
        <dbReference type="PROSITE" id="PS50850"/>
    </source>
</evidence>
<dbReference type="PANTHER" id="PTHR23523">
    <property type="match status" value="1"/>
</dbReference>
<sequence length="411" mass="43582">MKEYSLTQSQQLPARKTLLVLGIIFVALNLRPAITSVGPLIGWIREDLGISNGMAGFITTLPLIAFALLSLLAPRFSQWWGNELSVFFGLLILTGGIVIRSTGTVFAVFLGTALVGIGVAIANVLLPGIVKQRFPGQVGLMTSVYSTSMCAFAALASGVSIPLAKGFHLGWKYSLMFWAVLSVPAVLIWIPQLRGHGKPAATLQPGIPERSAGSLWRSPLAWKVTFFMGLQSFLFYCTVAWLPEILQSHGMSEEMAGWMLSVLQFVSLPATFLTPVLADRMPQQKGIAVLIGLIQLGGIAGLFADGTAALISSIVLTGIAQGASISLALSLLGLRTTDAVQAAKLSGMAQSVGYSLAAVGPTLLGFWYDLTHSWEPSLILLALATILMILAGIGAGRNEYVLSEKNGPIAE</sequence>
<evidence type="ECO:0000256" key="3">
    <source>
        <dbReference type="ARBA" id="ARBA00022692"/>
    </source>
</evidence>
<evidence type="ECO:0000313" key="9">
    <source>
        <dbReference type="Proteomes" id="UP000530514"/>
    </source>
</evidence>
<feature type="transmembrane region" description="Helical" evidence="6">
    <location>
        <begin position="220"/>
        <end position="243"/>
    </location>
</feature>
<proteinExistence type="predicted"/>
<dbReference type="Proteomes" id="UP000530514">
    <property type="component" value="Unassembled WGS sequence"/>
</dbReference>
<feature type="transmembrane region" description="Helical" evidence="6">
    <location>
        <begin position="286"/>
        <end position="304"/>
    </location>
</feature>
<evidence type="ECO:0000256" key="5">
    <source>
        <dbReference type="ARBA" id="ARBA00023136"/>
    </source>
</evidence>
<evidence type="ECO:0000256" key="1">
    <source>
        <dbReference type="ARBA" id="ARBA00004651"/>
    </source>
</evidence>
<dbReference type="InterPro" id="IPR052524">
    <property type="entry name" value="MFS_Cyanate_Porter"/>
</dbReference>
<feature type="transmembrane region" description="Helical" evidence="6">
    <location>
        <begin position="20"/>
        <end position="44"/>
    </location>
</feature>
<gene>
    <name evidence="8" type="ORF">H1164_11255</name>
</gene>
<name>A0A7W1XBE7_9BACL</name>
<feature type="transmembrane region" description="Helical" evidence="6">
    <location>
        <begin position="352"/>
        <end position="370"/>
    </location>
</feature>
<dbReference type="GO" id="GO:0005886">
    <property type="term" value="C:plasma membrane"/>
    <property type="evidence" value="ECO:0007669"/>
    <property type="project" value="UniProtKB-SubCell"/>
</dbReference>
<organism evidence="8 9">
    <name type="scientific">Thermoactinomyces daqus</name>
    <dbReference type="NCBI Taxonomy" id="1329516"/>
    <lineage>
        <taxon>Bacteria</taxon>
        <taxon>Bacillati</taxon>
        <taxon>Bacillota</taxon>
        <taxon>Bacilli</taxon>
        <taxon>Bacillales</taxon>
        <taxon>Thermoactinomycetaceae</taxon>
        <taxon>Thermoactinomyces</taxon>
    </lineage>
</organism>
<comment type="subcellular location">
    <subcellularLocation>
        <location evidence="1">Cell membrane</location>
        <topology evidence="1">Multi-pass membrane protein</topology>
    </subcellularLocation>
</comment>
<dbReference type="RefSeq" id="WP_052154170.1">
    <property type="nucleotide sequence ID" value="NZ_JACEIP010000016.1"/>
</dbReference>
<dbReference type="Gene3D" id="1.20.1250.20">
    <property type="entry name" value="MFS general substrate transporter like domains"/>
    <property type="match status" value="1"/>
</dbReference>
<dbReference type="InterPro" id="IPR020846">
    <property type="entry name" value="MFS_dom"/>
</dbReference>
<evidence type="ECO:0000313" key="8">
    <source>
        <dbReference type="EMBL" id="MBA4543472.1"/>
    </source>
</evidence>
<keyword evidence="4 6" id="KW-1133">Transmembrane helix</keyword>
<dbReference type="InterPro" id="IPR011701">
    <property type="entry name" value="MFS"/>
</dbReference>
<comment type="caution">
    <text evidence="8">The sequence shown here is derived from an EMBL/GenBank/DDBJ whole genome shotgun (WGS) entry which is preliminary data.</text>
</comment>